<dbReference type="InterPro" id="IPR043128">
    <property type="entry name" value="Rev_trsase/Diguanyl_cyclase"/>
</dbReference>
<protein>
    <recommendedName>
        <fullName evidence="1">diguanylate cyclase</fullName>
        <ecNumber evidence="1">2.7.7.65</ecNumber>
    </recommendedName>
</protein>
<feature type="transmembrane region" description="Helical" evidence="3">
    <location>
        <begin position="154"/>
        <end position="177"/>
    </location>
</feature>
<organism evidence="5 6">
    <name type="scientific">Teichococcus globiformis</name>
    <dbReference type="NCBI Taxonomy" id="2307229"/>
    <lineage>
        <taxon>Bacteria</taxon>
        <taxon>Pseudomonadati</taxon>
        <taxon>Pseudomonadota</taxon>
        <taxon>Alphaproteobacteria</taxon>
        <taxon>Acetobacterales</taxon>
        <taxon>Roseomonadaceae</taxon>
        <taxon>Roseomonas</taxon>
    </lineage>
</organism>
<evidence type="ECO:0000256" key="3">
    <source>
        <dbReference type="SAM" id="Phobius"/>
    </source>
</evidence>
<feature type="transmembrane region" description="Helical" evidence="3">
    <location>
        <begin position="42"/>
        <end position="59"/>
    </location>
</feature>
<comment type="caution">
    <text evidence="5">The sequence shown here is derived from an EMBL/GenBank/DDBJ whole genome shotgun (WGS) entry which is preliminary data.</text>
</comment>
<comment type="catalytic activity">
    <reaction evidence="2">
        <text>2 GTP = 3',3'-c-di-GMP + 2 diphosphate</text>
        <dbReference type="Rhea" id="RHEA:24898"/>
        <dbReference type="ChEBI" id="CHEBI:33019"/>
        <dbReference type="ChEBI" id="CHEBI:37565"/>
        <dbReference type="ChEBI" id="CHEBI:58805"/>
        <dbReference type="EC" id="2.7.7.65"/>
    </reaction>
</comment>
<dbReference type="CDD" id="cd01949">
    <property type="entry name" value="GGDEF"/>
    <property type="match status" value="1"/>
</dbReference>
<keyword evidence="3" id="KW-0812">Transmembrane</keyword>
<evidence type="ECO:0000259" key="4">
    <source>
        <dbReference type="PROSITE" id="PS50887"/>
    </source>
</evidence>
<dbReference type="Pfam" id="PF00990">
    <property type="entry name" value="GGDEF"/>
    <property type="match status" value="1"/>
</dbReference>
<feature type="domain" description="GGDEF" evidence="4">
    <location>
        <begin position="220"/>
        <end position="348"/>
    </location>
</feature>
<feature type="transmembrane region" description="Helical" evidence="3">
    <location>
        <begin position="71"/>
        <end position="91"/>
    </location>
</feature>
<dbReference type="EMBL" id="JBHRTN010000018">
    <property type="protein sequence ID" value="MFC3126522.1"/>
    <property type="molecule type" value="Genomic_DNA"/>
</dbReference>
<gene>
    <name evidence="5" type="ORF">ACFOD4_15770</name>
</gene>
<sequence length="356" mass="38061">MDGSFQRHRCTVVTLLFLFGMVVTLALWALEARLGLLSGLDQIAYPAMVALCATGPLLLHWLPHRRAAIELATYGILGIYFLSKLAASLLAPGNFGLYHAASLLIWLPFLYVVAFVLFERRVALIAAGTLFGSSLLPPLVVWPGATLPPGAAMLLFHAYAAHGLILGALSLITLINARYERAAEIARDMESAALTDTLTGLPNRRGLERLLRSLAGRGGRRVGLALLDLDHFKAVNDRFGHLVGDDLLALLARRMRQALPDGARLGRWGGEEFLLVVLDDATGTASLAESLRQAVAGEPHPVAGCATLSAGIAIWSTGRPIAAALRRADAALYRAKAQGRDRVVTDGSRASPREAA</sequence>
<keyword evidence="3" id="KW-0472">Membrane</keyword>
<dbReference type="SUPFAM" id="SSF55073">
    <property type="entry name" value="Nucleotide cyclase"/>
    <property type="match status" value="1"/>
</dbReference>
<dbReference type="InterPro" id="IPR029787">
    <property type="entry name" value="Nucleotide_cyclase"/>
</dbReference>
<evidence type="ECO:0000313" key="6">
    <source>
        <dbReference type="Proteomes" id="UP001595593"/>
    </source>
</evidence>
<feature type="transmembrane region" description="Helical" evidence="3">
    <location>
        <begin position="97"/>
        <end position="118"/>
    </location>
</feature>
<evidence type="ECO:0000256" key="1">
    <source>
        <dbReference type="ARBA" id="ARBA00012528"/>
    </source>
</evidence>
<dbReference type="RefSeq" id="WP_379597905.1">
    <property type="nucleotide sequence ID" value="NZ_JBHRTN010000018.1"/>
</dbReference>
<dbReference type="InterPro" id="IPR050469">
    <property type="entry name" value="Diguanylate_Cyclase"/>
</dbReference>
<dbReference type="PROSITE" id="PS50887">
    <property type="entry name" value="GGDEF"/>
    <property type="match status" value="1"/>
</dbReference>
<dbReference type="PANTHER" id="PTHR45138">
    <property type="entry name" value="REGULATORY COMPONENTS OF SENSORY TRANSDUCTION SYSTEM"/>
    <property type="match status" value="1"/>
</dbReference>
<accession>A0ABV7G8J2</accession>
<keyword evidence="6" id="KW-1185">Reference proteome</keyword>
<reference evidence="6" key="1">
    <citation type="journal article" date="2019" name="Int. J. Syst. Evol. Microbiol.">
        <title>The Global Catalogue of Microorganisms (GCM) 10K type strain sequencing project: providing services to taxonomists for standard genome sequencing and annotation.</title>
        <authorList>
            <consortium name="The Broad Institute Genomics Platform"/>
            <consortium name="The Broad Institute Genome Sequencing Center for Infectious Disease"/>
            <person name="Wu L."/>
            <person name="Ma J."/>
        </authorList>
    </citation>
    <scope>NUCLEOTIDE SEQUENCE [LARGE SCALE GENOMIC DNA]</scope>
    <source>
        <strain evidence="6">KCTC 52094</strain>
    </source>
</reference>
<feature type="transmembrane region" description="Helical" evidence="3">
    <location>
        <begin position="123"/>
        <end position="142"/>
    </location>
</feature>
<dbReference type="EC" id="2.7.7.65" evidence="1"/>
<proteinExistence type="predicted"/>
<keyword evidence="3" id="KW-1133">Transmembrane helix</keyword>
<dbReference type="SMART" id="SM00267">
    <property type="entry name" value="GGDEF"/>
    <property type="match status" value="1"/>
</dbReference>
<dbReference type="InterPro" id="IPR000160">
    <property type="entry name" value="GGDEF_dom"/>
</dbReference>
<evidence type="ECO:0000313" key="5">
    <source>
        <dbReference type="EMBL" id="MFC3126522.1"/>
    </source>
</evidence>
<evidence type="ECO:0000256" key="2">
    <source>
        <dbReference type="ARBA" id="ARBA00034247"/>
    </source>
</evidence>
<feature type="transmembrane region" description="Helical" evidence="3">
    <location>
        <begin position="12"/>
        <end position="30"/>
    </location>
</feature>
<dbReference type="Proteomes" id="UP001595593">
    <property type="component" value="Unassembled WGS sequence"/>
</dbReference>
<name>A0ABV7G8J2_9PROT</name>
<dbReference type="NCBIfam" id="TIGR00254">
    <property type="entry name" value="GGDEF"/>
    <property type="match status" value="1"/>
</dbReference>
<dbReference type="PANTHER" id="PTHR45138:SF9">
    <property type="entry name" value="DIGUANYLATE CYCLASE DGCM-RELATED"/>
    <property type="match status" value="1"/>
</dbReference>
<dbReference type="Gene3D" id="3.30.70.270">
    <property type="match status" value="1"/>
</dbReference>